<dbReference type="EMBL" id="DF157106">
    <property type="protein sequence ID" value="GAB69332.1"/>
    <property type="molecule type" value="Genomic_DNA"/>
</dbReference>
<sequence length="677" mass="77382">MKRDRNQHVGEGKGKRKKNDHGDEVNVVGPAGAGKEAAVGGGGKGGSQKSGKEIETFNPQLSARELKKIQYYENMFKKMERKREERQNEGDNKGKKKGSNARRMKKETETSTKEKGEESSGAALEESGEVADETVVTEEKGDDAKQSGVKETARGNSQKGEKDAKGATDAKEAKHKPKKENPKLEPRETYAYAVGREKQDEPQSMDGNERGKNNKWRKVEKSQMRIKKEELRMDKGMSSKMREGSNKAVTLKGKKCVENSNPFVSDSEGEGEEEDDELQSSERNPPRGDRYNDQSSASPKHYTYNKNGMAKAGKDNKVKEENRKSSGNHKMDGEKEHESDHDVNYDNDPNEMINFQGKRKIYLEAERKKRVLKIKRSFSVSSNINEYFFDTSSIQLMSDNDHSAYRKEEHSSGEDNENEPTFSYKKKKILQLLTRTDGKDNDTIHPLAVANNGSSSNNTEGGNYNLADSDKWLKWKNKKNYNIWFASNNNSRKRNKWHLVRSYDESRIETNERIDLHPNGKENFVDEQMNMNGRSNSTEYFINREDLPMGKKSLCEKKFNEKSAEGSSSTNMMMHANKKFDVNCCIRKYLDNMRYTNLKKLKKVNRGNLNLYVKGCTNFLNFDKVDSAILSMRKFQEALQRRGGTCMLHINLTHPRRSHNEEAICFCDRIGRKSMDL</sequence>
<feature type="compositionally biased region" description="Basic and acidic residues" evidence="1">
    <location>
        <begin position="106"/>
        <end position="118"/>
    </location>
</feature>
<dbReference type="AlphaFoldDB" id="K6VIW5"/>
<feature type="compositionally biased region" description="Low complexity" evidence="1">
    <location>
        <begin position="28"/>
        <end position="38"/>
    </location>
</feature>
<organism evidence="2 3">
    <name type="scientific">Plasmodium cynomolgi (strain B)</name>
    <dbReference type="NCBI Taxonomy" id="1120755"/>
    <lineage>
        <taxon>Eukaryota</taxon>
        <taxon>Sar</taxon>
        <taxon>Alveolata</taxon>
        <taxon>Apicomplexa</taxon>
        <taxon>Aconoidasida</taxon>
        <taxon>Haemosporida</taxon>
        <taxon>Plasmodiidae</taxon>
        <taxon>Plasmodium</taxon>
        <taxon>Plasmodium (Plasmodium)</taxon>
    </lineage>
</organism>
<feature type="compositionally biased region" description="Basic and acidic residues" evidence="1">
    <location>
        <begin position="159"/>
        <end position="172"/>
    </location>
</feature>
<feature type="region of interest" description="Disordered" evidence="1">
    <location>
        <begin position="78"/>
        <end position="351"/>
    </location>
</feature>
<dbReference type="Proteomes" id="UP000006319">
    <property type="component" value="Chromosome 14"/>
</dbReference>
<feature type="compositionally biased region" description="Acidic residues" evidence="1">
    <location>
        <begin position="267"/>
        <end position="279"/>
    </location>
</feature>
<protein>
    <submittedName>
        <fullName evidence="2">Uncharacterized protein</fullName>
    </submittedName>
</protein>
<accession>K6VIW5</accession>
<reference evidence="2 3" key="1">
    <citation type="journal article" date="2012" name="Nat. Genet.">
        <title>Plasmodium cynomolgi genome sequences provide insight into Plasmodium vivax and the monkey malaria clade.</title>
        <authorList>
            <person name="Tachibana S."/>
            <person name="Sullivan S.A."/>
            <person name="Kawai S."/>
            <person name="Nakamura S."/>
            <person name="Kim H.R."/>
            <person name="Goto N."/>
            <person name="Arisue N."/>
            <person name="Palacpac N.M.Q."/>
            <person name="Honma H."/>
            <person name="Yagi M."/>
            <person name="Tougan T."/>
            <person name="Katakai Y."/>
            <person name="Kaneko O."/>
            <person name="Mita T."/>
            <person name="Kita K."/>
            <person name="Yasutomi Y."/>
            <person name="Sutton P.L."/>
            <person name="Shakhbatyan R."/>
            <person name="Horii T."/>
            <person name="Yasunaga T."/>
            <person name="Barnwell J.W."/>
            <person name="Escalante A.A."/>
            <person name="Carlton J.M."/>
            <person name="Tanabe K."/>
        </authorList>
    </citation>
    <scope>NUCLEOTIDE SEQUENCE [LARGE SCALE GENOMIC DNA]</scope>
    <source>
        <strain evidence="2 3">B</strain>
    </source>
</reference>
<evidence type="ECO:0000256" key="1">
    <source>
        <dbReference type="SAM" id="MobiDB-lite"/>
    </source>
</evidence>
<feature type="compositionally biased region" description="Acidic residues" evidence="1">
    <location>
        <begin position="126"/>
        <end position="136"/>
    </location>
</feature>
<keyword evidence="3" id="KW-1185">Reference proteome</keyword>
<evidence type="ECO:0000313" key="3">
    <source>
        <dbReference type="Proteomes" id="UP000006319"/>
    </source>
</evidence>
<dbReference type="RefSeq" id="XP_004225279.1">
    <property type="nucleotide sequence ID" value="XM_004225231.1"/>
</dbReference>
<feature type="compositionally biased region" description="Basic and acidic residues" evidence="1">
    <location>
        <begin position="312"/>
        <end position="344"/>
    </location>
</feature>
<dbReference type="PhylomeDB" id="K6VIW5"/>
<proteinExistence type="predicted"/>
<feature type="compositionally biased region" description="Basic and acidic residues" evidence="1">
    <location>
        <begin position="1"/>
        <end position="13"/>
    </location>
</feature>
<dbReference type="eggNOG" id="ENOG502QY1J">
    <property type="taxonomic scope" value="Eukaryota"/>
</dbReference>
<dbReference type="OrthoDB" id="378622at2759"/>
<name>K6VIW5_PLACD</name>
<dbReference type="GeneID" id="14695714"/>
<gene>
    <name evidence="2" type="ORF">PCYB_147600</name>
</gene>
<feature type="compositionally biased region" description="Basic and acidic residues" evidence="1">
    <location>
        <begin position="179"/>
        <end position="188"/>
    </location>
</feature>
<dbReference type="VEuPathDB" id="PlasmoDB:PCYB_147600"/>
<dbReference type="KEGG" id="pcy:PCYB_147600"/>
<feature type="compositionally biased region" description="Basic residues" evidence="1">
    <location>
        <begin position="94"/>
        <end position="105"/>
    </location>
</feature>
<dbReference type="OMA" id="NMRYTNL"/>
<feature type="compositionally biased region" description="Gly residues" evidence="1">
    <location>
        <begin position="39"/>
        <end position="48"/>
    </location>
</feature>
<feature type="region of interest" description="Disordered" evidence="1">
    <location>
        <begin position="1"/>
        <end position="66"/>
    </location>
</feature>
<evidence type="ECO:0000313" key="2">
    <source>
        <dbReference type="EMBL" id="GAB69332.1"/>
    </source>
</evidence>
<feature type="compositionally biased region" description="Basic and acidic residues" evidence="1">
    <location>
        <begin position="78"/>
        <end position="93"/>
    </location>
</feature>
<feature type="compositionally biased region" description="Basic and acidic residues" evidence="1">
    <location>
        <begin position="195"/>
        <end position="245"/>
    </location>
</feature>